<dbReference type="PANTHER" id="PTHR30349:SF64">
    <property type="entry name" value="PROPHAGE INTEGRASE INTD-RELATED"/>
    <property type="match status" value="1"/>
</dbReference>
<feature type="region of interest" description="Disordered" evidence="5">
    <location>
        <begin position="19"/>
        <end position="38"/>
    </location>
</feature>
<dbReference type="InterPro" id="IPR050090">
    <property type="entry name" value="Tyrosine_recombinase_XerCD"/>
</dbReference>
<dbReference type="GO" id="GO:0015074">
    <property type="term" value="P:DNA integration"/>
    <property type="evidence" value="ECO:0007669"/>
    <property type="project" value="InterPro"/>
</dbReference>
<comment type="caution">
    <text evidence="8">The sequence shown here is derived from an EMBL/GenBank/DDBJ whole genome shotgun (WGS) entry which is preliminary data.</text>
</comment>
<dbReference type="InterPro" id="IPR044068">
    <property type="entry name" value="CB"/>
</dbReference>
<evidence type="ECO:0000256" key="1">
    <source>
        <dbReference type="ARBA" id="ARBA00008857"/>
    </source>
</evidence>
<evidence type="ECO:0000256" key="4">
    <source>
        <dbReference type="PROSITE-ProRule" id="PRU01248"/>
    </source>
</evidence>
<dbReference type="Pfam" id="PF14657">
    <property type="entry name" value="Arm-DNA-bind_4"/>
    <property type="match status" value="1"/>
</dbReference>
<organism evidence="8 9">
    <name type="scientific">Sporolactobacillus laevolacticus DSM 442</name>
    <dbReference type="NCBI Taxonomy" id="1395513"/>
    <lineage>
        <taxon>Bacteria</taxon>
        <taxon>Bacillati</taxon>
        <taxon>Bacillota</taxon>
        <taxon>Bacilli</taxon>
        <taxon>Bacillales</taxon>
        <taxon>Sporolactobacillaceae</taxon>
        <taxon>Sporolactobacillus</taxon>
    </lineage>
</organism>
<dbReference type="GO" id="GO:0006310">
    <property type="term" value="P:DNA recombination"/>
    <property type="evidence" value="ECO:0007669"/>
    <property type="project" value="UniProtKB-KW"/>
</dbReference>
<name>V6IXN2_9BACL</name>
<reference evidence="8 9" key="1">
    <citation type="journal article" date="2013" name="Genome Announc.">
        <title>Genome Sequence of Sporolactobacillus laevolacticus DSM442, an Efficient Polymer-Grade D-Lactate Producer from Agricultural Waste Cottonseed as a Nitrogen Source.</title>
        <authorList>
            <person name="Wang H."/>
            <person name="Wang L."/>
            <person name="Ju J."/>
            <person name="Yu B."/>
            <person name="Ma Y."/>
        </authorList>
    </citation>
    <scope>NUCLEOTIDE SEQUENCE [LARGE SCALE GENOMIC DNA]</scope>
    <source>
        <strain evidence="8 9">DSM 442</strain>
    </source>
</reference>
<keyword evidence="3" id="KW-0233">DNA recombination</keyword>
<dbReference type="Gene3D" id="1.10.443.10">
    <property type="entry name" value="Intergrase catalytic core"/>
    <property type="match status" value="1"/>
</dbReference>
<dbReference type="PROSITE" id="PS51900">
    <property type="entry name" value="CB"/>
    <property type="match status" value="1"/>
</dbReference>
<feature type="domain" description="Core-binding (CB)" evidence="7">
    <location>
        <begin position="67"/>
        <end position="150"/>
    </location>
</feature>
<dbReference type="InterPro" id="IPR010998">
    <property type="entry name" value="Integrase_recombinase_N"/>
</dbReference>
<evidence type="ECO:0000259" key="7">
    <source>
        <dbReference type="PROSITE" id="PS51900"/>
    </source>
</evidence>
<dbReference type="STRING" id="1395513.P343_08235"/>
<gene>
    <name evidence="8" type="ORF">P343_08235</name>
</gene>
<dbReference type="InterPro" id="IPR011010">
    <property type="entry name" value="DNA_brk_join_enz"/>
</dbReference>
<evidence type="ECO:0000256" key="3">
    <source>
        <dbReference type="ARBA" id="ARBA00023172"/>
    </source>
</evidence>
<keyword evidence="2 4" id="KW-0238">DNA-binding</keyword>
<dbReference type="RefSeq" id="WP_023509912.1">
    <property type="nucleotide sequence ID" value="NZ_AWTC01000006.1"/>
</dbReference>
<evidence type="ECO:0000256" key="5">
    <source>
        <dbReference type="SAM" id="MobiDB-lite"/>
    </source>
</evidence>
<feature type="compositionally biased region" description="Basic residues" evidence="5">
    <location>
        <begin position="27"/>
        <end position="38"/>
    </location>
</feature>
<evidence type="ECO:0000313" key="8">
    <source>
        <dbReference type="EMBL" id="EST12075.1"/>
    </source>
</evidence>
<dbReference type="Gene3D" id="1.10.150.130">
    <property type="match status" value="1"/>
</dbReference>
<dbReference type="PATRIC" id="fig|1395513.3.peg.1668"/>
<dbReference type="PROSITE" id="PS51898">
    <property type="entry name" value="TYR_RECOMBINASE"/>
    <property type="match status" value="1"/>
</dbReference>
<evidence type="ECO:0000259" key="6">
    <source>
        <dbReference type="PROSITE" id="PS51898"/>
    </source>
</evidence>
<dbReference type="GO" id="GO:0003677">
    <property type="term" value="F:DNA binding"/>
    <property type="evidence" value="ECO:0007669"/>
    <property type="project" value="UniProtKB-UniRule"/>
</dbReference>
<dbReference type="eggNOG" id="COG0582">
    <property type="taxonomic scope" value="Bacteria"/>
</dbReference>
<protein>
    <submittedName>
        <fullName evidence="8">DNA integrase</fullName>
    </submittedName>
</protein>
<dbReference type="InterPro" id="IPR013762">
    <property type="entry name" value="Integrase-like_cat_sf"/>
</dbReference>
<keyword evidence="9" id="KW-1185">Reference proteome</keyword>
<feature type="domain" description="Tyr recombinase" evidence="6">
    <location>
        <begin position="180"/>
        <end position="384"/>
    </location>
</feature>
<dbReference type="AlphaFoldDB" id="V6IXN2"/>
<evidence type="ECO:0000256" key="2">
    <source>
        <dbReference type="ARBA" id="ARBA00023125"/>
    </source>
</evidence>
<evidence type="ECO:0000313" key="9">
    <source>
        <dbReference type="Proteomes" id="UP000018296"/>
    </source>
</evidence>
<dbReference type="EMBL" id="AWTC01000006">
    <property type="protein sequence ID" value="EST12075.1"/>
    <property type="molecule type" value="Genomic_DNA"/>
</dbReference>
<dbReference type="InterPro" id="IPR002104">
    <property type="entry name" value="Integrase_catalytic"/>
</dbReference>
<dbReference type="InterPro" id="IPR028259">
    <property type="entry name" value="AP2-like_int_N"/>
</dbReference>
<dbReference type="Pfam" id="PF00589">
    <property type="entry name" value="Phage_integrase"/>
    <property type="match status" value="1"/>
</dbReference>
<dbReference type="CDD" id="cd01189">
    <property type="entry name" value="INT_ICEBs1_C_like"/>
    <property type="match status" value="1"/>
</dbReference>
<dbReference type="SUPFAM" id="SSF56349">
    <property type="entry name" value="DNA breaking-rejoining enzymes"/>
    <property type="match status" value="1"/>
</dbReference>
<proteinExistence type="inferred from homology"/>
<dbReference type="OrthoDB" id="9803188at2"/>
<dbReference type="PANTHER" id="PTHR30349">
    <property type="entry name" value="PHAGE INTEGRASE-RELATED"/>
    <property type="match status" value="1"/>
</dbReference>
<accession>V6IXN2</accession>
<sequence>MYFDTIKLKSGTRYICSEDGPHNPVTGKRRQIRRRGKTKKEAKAKVEKVIKQLEGLVYVDVKKLEKTPFDRLATKWLDFYSVNAGVKKNTIRKRSKEIKVLNRYIPKVPIGNVSPLMYQDILTDLANNDYAKNTISGIHCTANMIFKQAVAWKMLKENPCQNATIPKKPKTIEDVKKESIENKYFEDEELDLFLDAVDEFGLYNDRAIFYTLPFTGLRSGELCALLWEDIDFENSTLSVSKTIYTENDNMREFELTTPKTITSARIITVDPDIMMMLKKHRSIQAKVKLQNPGYYDDEKFVIARPNGYPLFPYDIGRHMKRLLKKTTIEKYLTPHGLRHTHISMLTEMGTDLKSIMDRVGHKDMKTTIEIYTHVTKKMKKNTSQKVTHYLRNVLKREVAETK</sequence>
<dbReference type="Proteomes" id="UP000018296">
    <property type="component" value="Unassembled WGS sequence"/>
</dbReference>
<comment type="similarity">
    <text evidence="1">Belongs to the 'phage' integrase family.</text>
</comment>